<evidence type="ECO:0000313" key="2">
    <source>
        <dbReference type="EMBL" id="RHA17245.1"/>
    </source>
</evidence>
<name>A0A413R5Y4_9FIRM</name>
<reference evidence="2 3" key="1">
    <citation type="submission" date="2018-08" db="EMBL/GenBank/DDBJ databases">
        <title>A genome reference for cultivated species of the human gut microbiota.</title>
        <authorList>
            <person name="Zou Y."/>
            <person name="Xue W."/>
            <person name="Luo G."/>
        </authorList>
    </citation>
    <scope>NUCLEOTIDE SEQUENCE [LARGE SCALE GENOMIC DNA]</scope>
    <source>
        <strain evidence="2 3">AM44-11BH</strain>
    </source>
</reference>
<accession>A0A413R5Y4</accession>
<comment type="caution">
    <text evidence="2">The sequence shown here is derived from an EMBL/GenBank/DDBJ whole genome shotgun (WGS) entry which is preliminary data.</text>
</comment>
<organism evidence="2 3">
    <name type="scientific">Eubacterium ventriosum</name>
    <dbReference type="NCBI Taxonomy" id="39496"/>
    <lineage>
        <taxon>Bacteria</taxon>
        <taxon>Bacillati</taxon>
        <taxon>Bacillota</taxon>
        <taxon>Clostridia</taxon>
        <taxon>Eubacteriales</taxon>
        <taxon>Eubacteriaceae</taxon>
        <taxon>Eubacterium</taxon>
    </lineage>
</organism>
<evidence type="ECO:0000313" key="3">
    <source>
        <dbReference type="Proteomes" id="UP000284779"/>
    </source>
</evidence>
<feature type="compositionally biased region" description="Polar residues" evidence="1">
    <location>
        <begin position="1"/>
        <end position="10"/>
    </location>
</feature>
<dbReference type="Proteomes" id="UP000284779">
    <property type="component" value="Unassembled WGS sequence"/>
</dbReference>
<feature type="compositionally biased region" description="Basic and acidic residues" evidence="1">
    <location>
        <begin position="33"/>
        <end position="56"/>
    </location>
</feature>
<protein>
    <submittedName>
        <fullName evidence="2">Uncharacterized protein</fullName>
    </submittedName>
</protein>
<feature type="region of interest" description="Disordered" evidence="1">
    <location>
        <begin position="1"/>
        <end position="56"/>
    </location>
</feature>
<dbReference type="EMBL" id="QSFD01000010">
    <property type="protein sequence ID" value="RHA17245.1"/>
    <property type="molecule type" value="Genomic_DNA"/>
</dbReference>
<proteinExistence type="predicted"/>
<dbReference type="AlphaFoldDB" id="A0A413R5Y4"/>
<keyword evidence="3" id="KW-1185">Reference proteome</keyword>
<dbReference type="RefSeq" id="WP_117971227.1">
    <property type="nucleotide sequence ID" value="NZ_CAUBDO010000009.1"/>
</dbReference>
<gene>
    <name evidence="2" type="ORF">DW944_09940</name>
</gene>
<evidence type="ECO:0000256" key="1">
    <source>
        <dbReference type="SAM" id="MobiDB-lite"/>
    </source>
</evidence>
<sequence length="81" mass="9570">MANKKGVSSKTHTKKQLDDYANQHNPNNKAYKARVENDRNTKKVSSKHEAKRQAKKWAKFEEENGVMYPLDWMCYSDPYDF</sequence>